<keyword evidence="1" id="KW-0175">Coiled coil</keyword>
<organism evidence="2">
    <name type="scientific">Tabanus bromius</name>
    <name type="common">Band-eyed brown horse fly</name>
    <dbReference type="NCBI Taxonomy" id="304241"/>
    <lineage>
        <taxon>Eukaryota</taxon>
        <taxon>Metazoa</taxon>
        <taxon>Ecdysozoa</taxon>
        <taxon>Arthropoda</taxon>
        <taxon>Hexapoda</taxon>
        <taxon>Insecta</taxon>
        <taxon>Pterygota</taxon>
        <taxon>Neoptera</taxon>
        <taxon>Endopterygota</taxon>
        <taxon>Diptera</taxon>
        <taxon>Brachycera</taxon>
        <taxon>Tabanomorpha</taxon>
        <taxon>Tabanoidea</taxon>
        <taxon>Tabanidae</taxon>
        <taxon>Tabanus</taxon>
    </lineage>
</organism>
<reference evidence="2" key="1">
    <citation type="journal article" date="2015" name="Insect Biochem. Mol. Biol.">
        <title>An insight into the sialome of the horse fly, Tabanus bromius.</title>
        <authorList>
            <person name="Ribeiro J.M."/>
            <person name="Kazimirova M."/>
            <person name="Takac P."/>
            <person name="Andersen J.F."/>
            <person name="Francischetti I.M."/>
        </authorList>
    </citation>
    <scope>NUCLEOTIDE SEQUENCE</scope>
</reference>
<name>A0A0K8TMP2_TABBR</name>
<dbReference type="EMBL" id="GDAI01001999">
    <property type="protein sequence ID" value="JAI15604.1"/>
    <property type="molecule type" value="mRNA"/>
</dbReference>
<accession>A0A0K8TMP2</accession>
<feature type="coiled-coil region" evidence="1">
    <location>
        <begin position="86"/>
        <end position="171"/>
    </location>
</feature>
<dbReference type="AlphaFoldDB" id="A0A0K8TMP2"/>
<evidence type="ECO:0000313" key="2">
    <source>
        <dbReference type="EMBL" id="JAI15604.1"/>
    </source>
</evidence>
<sequence>PDTYEAVKPDIKKIDVQKEIEKKILNEIINKAGIEQKESKEKTKEQVETKIDKPNVVIPKDNSNIPTANTGINKDAIIKEELVVAEEEQKEKNVGLEKAKDFIEQKVNELKEELDKRNKETQNLVQEKLEDIAEQVQQIEAAQKDAPKNLLEKKEENVDTLKNKIESIANSILNSTNEKIEIKLLDKVDKKIDVKEESKGDEKVVKTIDIVSPQKQPPVVDKKTQEMGSVTTVYEPQSYKVGEKMHEIVEKTAKGKILPLPLLLNASLQKNGSSLVDLNVKTDKKVKLVSSTEKAMVIEKKPELEKKTNDHKKIKEIKEKPEQVKDMNVDAMRRDILQAKTDSTGTETDIAQRLKRSISKEVCKDESLAIPDCLEKDLMNVDVKSLIDTKSLVFGRDLKSIDETAKK</sequence>
<protein>
    <submittedName>
        <fullName evidence="2">Uncharacterized protein</fullName>
    </submittedName>
</protein>
<proteinExistence type="evidence at transcript level"/>
<feature type="non-terminal residue" evidence="2">
    <location>
        <position position="1"/>
    </location>
</feature>
<evidence type="ECO:0000256" key="1">
    <source>
        <dbReference type="SAM" id="Coils"/>
    </source>
</evidence>